<evidence type="ECO:0000313" key="1">
    <source>
        <dbReference type="EMBL" id="JAH16408.1"/>
    </source>
</evidence>
<reference evidence="1" key="1">
    <citation type="submission" date="2014-11" db="EMBL/GenBank/DDBJ databases">
        <authorList>
            <person name="Amaro Gonzalez C."/>
        </authorList>
    </citation>
    <scope>NUCLEOTIDE SEQUENCE</scope>
</reference>
<proteinExistence type="predicted"/>
<dbReference type="AlphaFoldDB" id="A0A0E9QK07"/>
<organism evidence="1">
    <name type="scientific">Anguilla anguilla</name>
    <name type="common">European freshwater eel</name>
    <name type="synonym">Muraena anguilla</name>
    <dbReference type="NCBI Taxonomy" id="7936"/>
    <lineage>
        <taxon>Eukaryota</taxon>
        <taxon>Metazoa</taxon>
        <taxon>Chordata</taxon>
        <taxon>Craniata</taxon>
        <taxon>Vertebrata</taxon>
        <taxon>Euteleostomi</taxon>
        <taxon>Actinopterygii</taxon>
        <taxon>Neopterygii</taxon>
        <taxon>Teleostei</taxon>
        <taxon>Anguilliformes</taxon>
        <taxon>Anguillidae</taxon>
        <taxon>Anguilla</taxon>
    </lineage>
</organism>
<sequence length="52" mass="6027">MKHTIKASLNSAYSVHSEPYAELNHKHSMCTVSSQRQYVQQMWSTTCWGCHL</sequence>
<reference evidence="1" key="2">
    <citation type="journal article" date="2015" name="Fish Shellfish Immunol.">
        <title>Early steps in the European eel (Anguilla anguilla)-Vibrio vulnificus interaction in the gills: Role of the RtxA13 toxin.</title>
        <authorList>
            <person name="Callol A."/>
            <person name="Pajuelo D."/>
            <person name="Ebbesson L."/>
            <person name="Teles M."/>
            <person name="MacKenzie S."/>
            <person name="Amaro C."/>
        </authorList>
    </citation>
    <scope>NUCLEOTIDE SEQUENCE</scope>
</reference>
<accession>A0A0E9QK07</accession>
<name>A0A0E9QK07_ANGAN</name>
<dbReference type="EMBL" id="GBXM01092169">
    <property type="protein sequence ID" value="JAH16408.1"/>
    <property type="molecule type" value="Transcribed_RNA"/>
</dbReference>
<protein>
    <submittedName>
        <fullName evidence="1">Uncharacterized protein</fullName>
    </submittedName>
</protein>